<sequence>MDREKEYKIITDFTVIVKLMKKKLFCMNRENISNLGISSFIILNEVEKDVPKTLKEITEKSGLPNSTASVIIDKLSQKGFVHRKRDINDRRKILIYLTEEGHRLLDDLNNKGLSYCIQILKSASDEEIDIISRGLRILREIMEKDIV</sequence>
<dbReference type="GO" id="GO:0003677">
    <property type="term" value="F:DNA binding"/>
    <property type="evidence" value="ECO:0007669"/>
    <property type="project" value="UniProtKB-KW"/>
</dbReference>
<dbReference type="Gene3D" id="1.10.10.10">
    <property type="entry name" value="Winged helix-like DNA-binding domain superfamily/Winged helix DNA-binding domain"/>
    <property type="match status" value="1"/>
</dbReference>
<evidence type="ECO:0000256" key="1">
    <source>
        <dbReference type="ARBA" id="ARBA00023015"/>
    </source>
</evidence>
<dbReference type="AlphaFoldDB" id="A0A1L5FAJ9"/>
<dbReference type="InterPro" id="IPR000835">
    <property type="entry name" value="HTH_MarR-typ"/>
</dbReference>
<dbReference type="SMART" id="SM00347">
    <property type="entry name" value="HTH_MARR"/>
    <property type="match status" value="1"/>
</dbReference>
<evidence type="ECO:0000256" key="3">
    <source>
        <dbReference type="ARBA" id="ARBA00023163"/>
    </source>
</evidence>
<evidence type="ECO:0000313" key="6">
    <source>
        <dbReference type="Proteomes" id="UP000184604"/>
    </source>
</evidence>
<keyword evidence="1" id="KW-0805">Transcription regulation</keyword>
<dbReference type="GO" id="GO:0005737">
    <property type="term" value="C:cytoplasm"/>
    <property type="evidence" value="ECO:0007669"/>
    <property type="project" value="UniProtKB-SubCell"/>
</dbReference>
<dbReference type="SUPFAM" id="SSF46785">
    <property type="entry name" value="Winged helix' DNA-binding domain"/>
    <property type="match status" value="1"/>
</dbReference>
<feature type="domain" description="HTH marR-type" evidence="4">
    <location>
        <begin position="1"/>
        <end position="140"/>
    </location>
</feature>
<reference evidence="5 6" key="1">
    <citation type="submission" date="2016-12" db="EMBL/GenBank/DDBJ databases">
        <title>Complete genome sequence of Clostridium kluyveri JZZ isolated from the pit mud of a Chinese flavor liquor-making factory.</title>
        <authorList>
            <person name="Wang Y."/>
        </authorList>
    </citation>
    <scope>NUCLEOTIDE SEQUENCE [LARGE SCALE GENOMIC DNA]</scope>
    <source>
        <strain evidence="5 6">JZZ</strain>
    </source>
</reference>
<dbReference type="PROSITE" id="PS50995">
    <property type="entry name" value="HTH_MARR_2"/>
    <property type="match status" value="1"/>
</dbReference>
<accession>A0A1L5FAJ9</accession>
<name>A0A1L5FAJ9_CLOKL</name>
<keyword evidence="2" id="KW-0238">DNA-binding</keyword>
<dbReference type="Pfam" id="PF01047">
    <property type="entry name" value="MarR"/>
    <property type="match status" value="1"/>
</dbReference>
<keyword evidence="3" id="KW-0804">Transcription</keyword>
<dbReference type="EMBL" id="CP018335">
    <property type="protein sequence ID" value="APM40022.1"/>
    <property type="molecule type" value="Genomic_DNA"/>
</dbReference>
<dbReference type="OrthoDB" id="1938128at2"/>
<gene>
    <name evidence="5" type="ORF">BS101_15390</name>
</gene>
<dbReference type="GO" id="GO:0003700">
    <property type="term" value="F:DNA-binding transcription factor activity"/>
    <property type="evidence" value="ECO:0007669"/>
    <property type="project" value="InterPro"/>
</dbReference>
<organism evidence="5 6">
    <name type="scientific">Clostridium kluyveri</name>
    <dbReference type="NCBI Taxonomy" id="1534"/>
    <lineage>
        <taxon>Bacteria</taxon>
        <taxon>Bacillati</taxon>
        <taxon>Bacillota</taxon>
        <taxon>Clostridia</taxon>
        <taxon>Eubacteriales</taxon>
        <taxon>Clostridiaceae</taxon>
        <taxon>Clostridium</taxon>
    </lineage>
</organism>
<protein>
    <submittedName>
        <fullName evidence="5">Transcriptional regulator</fullName>
    </submittedName>
</protein>
<evidence type="ECO:0000313" key="5">
    <source>
        <dbReference type="EMBL" id="APM40022.1"/>
    </source>
</evidence>
<proteinExistence type="predicted"/>
<dbReference type="InterPro" id="IPR036388">
    <property type="entry name" value="WH-like_DNA-bd_sf"/>
</dbReference>
<evidence type="ECO:0000259" key="4">
    <source>
        <dbReference type="PROSITE" id="PS50995"/>
    </source>
</evidence>
<dbReference type="PRINTS" id="PR00598">
    <property type="entry name" value="HTHMARR"/>
</dbReference>
<dbReference type="PANTHER" id="PTHR42756">
    <property type="entry name" value="TRANSCRIPTIONAL REGULATOR, MARR"/>
    <property type="match status" value="1"/>
</dbReference>
<dbReference type="PANTHER" id="PTHR42756:SF1">
    <property type="entry name" value="TRANSCRIPTIONAL REPRESSOR OF EMRAB OPERON"/>
    <property type="match status" value="1"/>
</dbReference>
<dbReference type="RefSeq" id="WP_073539632.1">
    <property type="nucleotide sequence ID" value="NZ_CP018335.1"/>
</dbReference>
<evidence type="ECO:0000256" key="2">
    <source>
        <dbReference type="ARBA" id="ARBA00023125"/>
    </source>
</evidence>
<dbReference type="Proteomes" id="UP000184604">
    <property type="component" value="Chromosome"/>
</dbReference>
<dbReference type="InterPro" id="IPR036390">
    <property type="entry name" value="WH_DNA-bd_sf"/>
</dbReference>